<reference evidence="10" key="2">
    <citation type="submission" date="2020-08" db="EMBL/GenBank/DDBJ databases">
        <title>Draft Genome Sequence of Cumin Blight Pathogen Alternaria burnsii.</title>
        <authorList>
            <person name="Feng Z."/>
        </authorList>
    </citation>
    <scope>NUCLEOTIDE SEQUENCE</scope>
    <source>
        <strain evidence="10">CBS107.38</strain>
    </source>
</reference>
<dbReference type="InterPro" id="IPR036259">
    <property type="entry name" value="MFS_trans_sf"/>
</dbReference>
<reference evidence="10" key="1">
    <citation type="submission" date="2020-01" db="EMBL/GenBank/DDBJ databases">
        <authorList>
            <person name="Feng Z.H.Z."/>
        </authorList>
    </citation>
    <scope>NUCLEOTIDE SEQUENCE</scope>
    <source>
        <strain evidence="10">CBS107.38</strain>
    </source>
</reference>
<dbReference type="Gene3D" id="1.20.1720.10">
    <property type="entry name" value="Multidrug resistance protein D"/>
    <property type="match status" value="1"/>
</dbReference>
<feature type="region of interest" description="Disordered" evidence="7">
    <location>
        <begin position="578"/>
        <end position="619"/>
    </location>
</feature>
<dbReference type="PANTHER" id="PTHR23501">
    <property type="entry name" value="MAJOR FACILITATOR SUPERFAMILY"/>
    <property type="match status" value="1"/>
</dbReference>
<name>A0A8H7B439_9PLEO</name>
<feature type="transmembrane region" description="Helical" evidence="8">
    <location>
        <begin position="546"/>
        <end position="567"/>
    </location>
</feature>
<protein>
    <submittedName>
        <fullName evidence="10">Mfs general substrate transporter</fullName>
    </submittedName>
</protein>
<dbReference type="GO" id="GO:0046943">
    <property type="term" value="F:carboxylic acid transmembrane transporter activity"/>
    <property type="evidence" value="ECO:0007669"/>
    <property type="project" value="UniProtKB-ARBA"/>
</dbReference>
<feature type="transmembrane region" description="Helical" evidence="8">
    <location>
        <begin position="209"/>
        <end position="227"/>
    </location>
</feature>
<dbReference type="FunFam" id="1.20.1720.10:FF:000013">
    <property type="entry name" value="Related to multidrug resistance proteins"/>
    <property type="match status" value="1"/>
</dbReference>
<evidence type="ECO:0000256" key="6">
    <source>
        <dbReference type="ARBA" id="ARBA00023136"/>
    </source>
</evidence>
<evidence type="ECO:0000259" key="9">
    <source>
        <dbReference type="PROSITE" id="PS50850"/>
    </source>
</evidence>
<feature type="transmembrane region" description="Helical" evidence="8">
    <location>
        <begin position="120"/>
        <end position="138"/>
    </location>
</feature>
<keyword evidence="11" id="KW-1185">Reference proteome</keyword>
<keyword evidence="3" id="KW-0813">Transport</keyword>
<evidence type="ECO:0000256" key="4">
    <source>
        <dbReference type="ARBA" id="ARBA00022692"/>
    </source>
</evidence>
<feature type="transmembrane region" description="Helical" evidence="8">
    <location>
        <begin position="409"/>
        <end position="430"/>
    </location>
</feature>
<dbReference type="SUPFAM" id="SSF103473">
    <property type="entry name" value="MFS general substrate transporter"/>
    <property type="match status" value="1"/>
</dbReference>
<feature type="transmembrane region" description="Helical" evidence="8">
    <location>
        <begin position="376"/>
        <end position="397"/>
    </location>
</feature>
<dbReference type="PROSITE" id="PS50850">
    <property type="entry name" value="MFS"/>
    <property type="match status" value="1"/>
</dbReference>
<proteinExistence type="inferred from homology"/>
<dbReference type="Gene3D" id="1.20.1250.20">
    <property type="entry name" value="MFS general substrate transporter like domains"/>
    <property type="match status" value="1"/>
</dbReference>
<feature type="transmembrane region" description="Helical" evidence="8">
    <location>
        <begin position="479"/>
        <end position="500"/>
    </location>
</feature>
<dbReference type="EMBL" id="JAAABM010000006">
    <property type="protein sequence ID" value="KAF7677060.1"/>
    <property type="molecule type" value="Genomic_DNA"/>
</dbReference>
<comment type="similarity">
    <text evidence="2">Belongs to the major facilitator superfamily.</text>
</comment>
<dbReference type="Pfam" id="PF07690">
    <property type="entry name" value="MFS_1"/>
    <property type="match status" value="1"/>
</dbReference>
<keyword evidence="6 8" id="KW-0472">Membrane</keyword>
<dbReference type="GO" id="GO:0005886">
    <property type="term" value="C:plasma membrane"/>
    <property type="evidence" value="ECO:0007669"/>
    <property type="project" value="TreeGrafter"/>
</dbReference>
<feature type="transmembrane region" description="Helical" evidence="8">
    <location>
        <begin position="176"/>
        <end position="197"/>
    </location>
</feature>
<evidence type="ECO:0000256" key="1">
    <source>
        <dbReference type="ARBA" id="ARBA00004127"/>
    </source>
</evidence>
<evidence type="ECO:0000256" key="7">
    <source>
        <dbReference type="SAM" id="MobiDB-lite"/>
    </source>
</evidence>
<evidence type="ECO:0000313" key="10">
    <source>
        <dbReference type="EMBL" id="KAF7677060.1"/>
    </source>
</evidence>
<feature type="transmembrane region" description="Helical" evidence="8">
    <location>
        <begin position="307"/>
        <end position="325"/>
    </location>
</feature>
<comment type="caution">
    <text evidence="10">The sequence shown here is derived from an EMBL/GenBank/DDBJ whole genome shotgun (WGS) entry which is preliminary data.</text>
</comment>
<dbReference type="InterPro" id="IPR011701">
    <property type="entry name" value="MFS"/>
</dbReference>
<feature type="transmembrane region" description="Helical" evidence="8">
    <location>
        <begin position="346"/>
        <end position="370"/>
    </location>
</feature>
<gene>
    <name evidence="10" type="ORF">GT037_005272</name>
</gene>
<evidence type="ECO:0000256" key="5">
    <source>
        <dbReference type="ARBA" id="ARBA00022989"/>
    </source>
</evidence>
<keyword evidence="5 8" id="KW-1133">Transmembrane helix</keyword>
<feature type="domain" description="Major facilitator superfamily (MFS) profile" evidence="9">
    <location>
        <begin position="86"/>
        <end position="572"/>
    </location>
</feature>
<evidence type="ECO:0000256" key="3">
    <source>
        <dbReference type="ARBA" id="ARBA00022448"/>
    </source>
</evidence>
<organism evidence="10 11">
    <name type="scientific">Alternaria burnsii</name>
    <dbReference type="NCBI Taxonomy" id="1187904"/>
    <lineage>
        <taxon>Eukaryota</taxon>
        <taxon>Fungi</taxon>
        <taxon>Dikarya</taxon>
        <taxon>Ascomycota</taxon>
        <taxon>Pezizomycotina</taxon>
        <taxon>Dothideomycetes</taxon>
        <taxon>Pleosporomycetidae</taxon>
        <taxon>Pleosporales</taxon>
        <taxon>Pleosporineae</taxon>
        <taxon>Pleosporaceae</taxon>
        <taxon>Alternaria</taxon>
        <taxon>Alternaria sect. Alternaria</taxon>
    </lineage>
</organism>
<dbReference type="PANTHER" id="PTHR23501:SF78">
    <property type="entry name" value="MAJOR FACILITATOR SUPERFAMILY (MFS) PROFILE DOMAIN-CONTAINING PROTEIN-RELATED"/>
    <property type="match status" value="1"/>
</dbReference>
<dbReference type="AlphaFoldDB" id="A0A8H7B439"/>
<dbReference type="CDD" id="cd17502">
    <property type="entry name" value="MFS_Azr1_MDR_like"/>
    <property type="match status" value="1"/>
</dbReference>
<dbReference type="RefSeq" id="XP_038787269.1">
    <property type="nucleotide sequence ID" value="XM_038930319.1"/>
</dbReference>
<dbReference type="PRINTS" id="PR01036">
    <property type="entry name" value="TCRTETB"/>
</dbReference>
<feature type="transmembrane region" description="Helical" evidence="8">
    <location>
        <begin position="239"/>
        <end position="259"/>
    </location>
</feature>
<feature type="region of interest" description="Disordered" evidence="7">
    <location>
        <begin position="1"/>
        <end position="73"/>
    </location>
</feature>
<feature type="transmembrane region" description="Helical" evidence="8">
    <location>
        <begin position="436"/>
        <end position="458"/>
    </location>
</feature>
<feature type="transmembrane region" description="Helical" evidence="8">
    <location>
        <begin position="83"/>
        <end position="100"/>
    </location>
</feature>
<feature type="transmembrane region" description="Helical" evidence="8">
    <location>
        <begin position="280"/>
        <end position="301"/>
    </location>
</feature>
<accession>A0A8H7B439</accession>
<feature type="compositionally biased region" description="Polar residues" evidence="7">
    <location>
        <begin position="1"/>
        <end position="14"/>
    </location>
</feature>
<feature type="compositionally biased region" description="Basic and acidic residues" evidence="7">
    <location>
        <begin position="597"/>
        <end position="619"/>
    </location>
</feature>
<dbReference type="Proteomes" id="UP000596902">
    <property type="component" value="Unassembled WGS sequence"/>
</dbReference>
<dbReference type="GO" id="GO:0012505">
    <property type="term" value="C:endomembrane system"/>
    <property type="evidence" value="ECO:0007669"/>
    <property type="project" value="UniProtKB-SubCell"/>
</dbReference>
<evidence type="ECO:0000256" key="8">
    <source>
        <dbReference type="SAM" id="Phobius"/>
    </source>
</evidence>
<sequence length="619" mass="67104">MRDQQASANETDSMQLDKENNICVDHTLSKKPSGDDEPDDLGTHTKNFHSPPASPTIQQAEDDDDSDAASIGGQRNTMTSTQLRIAIPALSVCLFVSFIDQTSVSTATPAIAADLNTGTATSWIGTSFLIASTAFQLINGRLSDIFGRKNLLLISLTLMALGDLGCGFARTAVQLFVLRAIAGIGGGGINSLVMIIVSDITTLQNRGKYQGWLGAIIALGNGAGPFLGGAIVEGATWRWVFWIIPIMSVPTSMVILFFLPLKHRSGDHLEKIKKIDYGGMLLNIASTLLLLIPLSGGGVTYAWASPFFIACTVIGAVLGVLFVLYEWKLVALPIMPLRLYRAPHCWALYLQTFFIGLAYFGNFFYLPIYFQSVLRYSSLVSGALILPVVITTSFTSIASGQYMNRVGSYMHCILLGFGLWTLGNGLTLLFDRDTSLAVLIVVLIIEGAGIGLTLQPTLVGMYANSRAEDRAVTTGLRNFIRTIGGAFGLVISGVILSNTLSRDLSNRSFVSDDLMSQLTSSTYDLDQFGLSPDQKQDVFDTYMLGLHYIFIFFTVCSGLSLSLTFWVGNTSLKAPKKLDEEGAQPTIPPDEAQQEIIHGEEVETKQRMSDEKSRIGDAV</sequence>
<evidence type="ECO:0000256" key="2">
    <source>
        <dbReference type="ARBA" id="ARBA00008335"/>
    </source>
</evidence>
<keyword evidence="4 8" id="KW-0812">Transmembrane</keyword>
<dbReference type="InterPro" id="IPR020846">
    <property type="entry name" value="MFS_dom"/>
</dbReference>
<dbReference type="GeneID" id="62203497"/>
<evidence type="ECO:0000313" key="11">
    <source>
        <dbReference type="Proteomes" id="UP000596902"/>
    </source>
</evidence>
<comment type="subcellular location">
    <subcellularLocation>
        <location evidence="1">Endomembrane system</location>
        <topology evidence="1">Multi-pass membrane protein</topology>
    </subcellularLocation>
</comment>